<dbReference type="Pfam" id="PF14833">
    <property type="entry name" value="NAD_binding_11"/>
    <property type="match status" value="1"/>
</dbReference>
<dbReference type="PANTHER" id="PTHR22981">
    <property type="entry name" value="3-HYDROXYISOBUTYRATE DEHYDROGENASE-RELATED"/>
    <property type="match status" value="1"/>
</dbReference>
<sequence length="298" mass="30797">MSRIAFIGAGNMGLPMLRNLIGAGHEVRAYDVSPDALAEAVQAGADEAVSLADAVTAAEIVITMLPEGRHVRAVYLGDGGNDGIIGHAPREALLADCSTIDIATAREVAATASESGYEMIDAPVSGGVTGAAAGTLTFMVGGSAAGYERASQSSPRWGATWPTSADRARAGHQDLQQHDGGDRDHRGVRGLLPWRALGLDSKKLYDVLSTSTGQTWMMDHMHPVPGIVETAPSNRNYAPGFKAALMAKDLGLAQSAAADTGTSTPLGADAAALFRMLCKNGAGELDCSAVYKLLHGDL</sequence>
<keyword evidence="12" id="KW-1185">Reference proteome</keyword>
<name>A0AA35TV14_GEOBA</name>
<evidence type="ECO:0000256" key="6">
    <source>
        <dbReference type="ARBA" id="ARBA00023027"/>
    </source>
</evidence>
<comment type="pathway">
    <text evidence="1">Amino-acid degradation; L-valine degradation.</text>
</comment>
<dbReference type="Proteomes" id="UP001174909">
    <property type="component" value="Unassembled WGS sequence"/>
</dbReference>
<dbReference type="InterPro" id="IPR006115">
    <property type="entry name" value="6PGDH_NADP-bd"/>
</dbReference>
<reference evidence="11" key="1">
    <citation type="submission" date="2023-03" db="EMBL/GenBank/DDBJ databases">
        <authorList>
            <person name="Steffen K."/>
            <person name="Cardenas P."/>
        </authorList>
    </citation>
    <scope>NUCLEOTIDE SEQUENCE</scope>
</reference>
<evidence type="ECO:0000256" key="3">
    <source>
        <dbReference type="ARBA" id="ARBA00012991"/>
    </source>
</evidence>
<dbReference type="PANTHER" id="PTHR22981:SF7">
    <property type="entry name" value="3-HYDROXYISOBUTYRATE DEHYDROGENASE, MITOCHONDRIAL"/>
    <property type="match status" value="1"/>
</dbReference>
<evidence type="ECO:0000259" key="9">
    <source>
        <dbReference type="Pfam" id="PF03446"/>
    </source>
</evidence>
<protein>
    <recommendedName>
        <fullName evidence="3">3-hydroxyisobutyrate dehydrogenase</fullName>
        <ecNumber evidence="3">1.1.1.31</ecNumber>
    </recommendedName>
</protein>
<comment type="similarity">
    <text evidence="2">Belongs to the HIBADH-related family. 3-hydroxyisobutyrate dehydrogenase subfamily.</text>
</comment>
<dbReference type="InterPro" id="IPR015815">
    <property type="entry name" value="HIBADH-related"/>
</dbReference>
<dbReference type="InterPro" id="IPR008927">
    <property type="entry name" value="6-PGluconate_DH-like_C_sf"/>
</dbReference>
<evidence type="ECO:0000256" key="8">
    <source>
        <dbReference type="SAM" id="MobiDB-lite"/>
    </source>
</evidence>
<dbReference type="SUPFAM" id="SSF51735">
    <property type="entry name" value="NAD(P)-binding Rossmann-fold domains"/>
    <property type="match status" value="1"/>
</dbReference>
<dbReference type="PIRSF" id="PIRSF000103">
    <property type="entry name" value="HIBADH"/>
    <property type="match status" value="1"/>
</dbReference>
<feature type="domain" description="6-phosphogluconate dehydrogenase NADP-binding" evidence="9">
    <location>
        <begin position="3"/>
        <end position="152"/>
    </location>
</feature>
<evidence type="ECO:0000256" key="2">
    <source>
        <dbReference type="ARBA" id="ARBA00006013"/>
    </source>
</evidence>
<dbReference type="GO" id="GO:0051287">
    <property type="term" value="F:NAD binding"/>
    <property type="evidence" value="ECO:0007669"/>
    <property type="project" value="InterPro"/>
</dbReference>
<evidence type="ECO:0000259" key="10">
    <source>
        <dbReference type="Pfam" id="PF14833"/>
    </source>
</evidence>
<evidence type="ECO:0000256" key="1">
    <source>
        <dbReference type="ARBA" id="ARBA00005109"/>
    </source>
</evidence>
<keyword evidence="4" id="KW-0101">Branched-chain amino acid catabolism</keyword>
<gene>
    <name evidence="11" type="ORF">GBAR_LOCUS30003</name>
</gene>
<evidence type="ECO:0000256" key="7">
    <source>
        <dbReference type="ARBA" id="ARBA00049197"/>
    </source>
</evidence>
<proteinExistence type="inferred from homology"/>
<keyword evidence="5" id="KW-0560">Oxidoreductase</keyword>
<evidence type="ECO:0000313" key="11">
    <source>
        <dbReference type="EMBL" id="CAI8054980.1"/>
    </source>
</evidence>
<dbReference type="InterPro" id="IPR036291">
    <property type="entry name" value="NAD(P)-bd_dom_sf"/>
</dbReference>
<dbReference type="GO" id="GO:0050661">
    <property type="term" value="F:NADP binding"/>
    <property type="evidence" value="ECO:0007669"/>
    <property type="project" value="InterPro"/>
</dbReference>
<keyword evidence="6" id="KW-0520">NAD</keyword>
<accession>A0AA35TV14</accession>
<evidence type="ECO:0000256" key="5">
    <source>
        <dbReference type="ARBA" id="ARBA00023002"/>
    </source>
</evidence>
<dbReference type="AlphaFoldDB" id="A0AA35TV14"/>
<dbReference type="GO" id="GO:0008442">
    <property type="term" value="F:3-hydroxyisobutyrate dehydrogenase activity"/>
    <property type="evidence" value="ECO:0007669"/>
    <property type="project" value="UniProtKB-EC"/>
</dbReference>
<comment type="catalytic activity">
    <reaction evidence="7">
        <text>3-hydroxy-2-methylpropanoate + NAD(+) = 2-methyl-3-oxopropanoate + NADH + H(+)</text>
        <dbReference type="Rhea" id="RHEA:17681"/>
        <dbReference type="ChEBI" id="CHEBI:11805"/>
        <dbReference type="ChEBI" id="CHEBI:15378"/>
        <dbReference type="ChEBI" id="CHEBI:57540"/>
        <dbReference type="ChEBI" id="CHEBI:57700"/>
        <dbReference type="ChEBI" id="CHEBI:57945"/>
        <dbReference type="EC" id="1.1.1.31"/>
    </reaction>
</comment>
<dbReference type="InterPro" id="IPR029154">
    <property type="entry name" value="HIBADH-like_NADP-bd"/>
</dbReference>
<feature type="domain" description="3-hydroxyisobutyrate dehydrogenase-like NAD-binding" evidence="10">
    <location>
        <begin position="194"/>
        <end position="294"/>
    </location>
</feature>
<organism evidence="11 12">
    <name type="scientific">Geodia barretti</name>
    <name type="common">Barrett's horny sponge</name>
    <dbReference type="NCBI Taxonomy" id="519541"/>
    <lineage>
        <taxon>Eukaryota</taxon>
        <taxon>Metazoa</taxon>
        <taxon>Porifera</taxon>
        <taxon>Demospongiae</taxon>
        <taxon>Heteroscleromorpha</taxon>
        <taxon>Tetractinellida</taxon>
        <taxon>Astrophorina</taxon>
        <taxon>Geodiidae</taxon>
        <taxon>Geodia</taxon>
    </lineage>
</organism>
<feature type="compositionally biased region" description="Basic and acidic residues" evidence="8">
    <location>
        <begin position="166"/>
        <end position="184"/>
    </location>
</feature>
<dbReference type="EC" id="1.1.1.31" evidence="3"/>
<dbReference type="Gene3D" id="3.40.50.720">
    <property type="entry name" value="NAD(P)-binding Rossmann-like Domain"/>
    <property type="match status" value="1"/>
</dbReference>
<dbReference type="Gene3D" id="1.10.1040.10">
    <property type="entry name" value="N-(1-d-carboxylethyl)-l-norvaline Dehydrogenase, domain 2"/>
    <property type="match status" value="1"/>
</dbReference>
<feature type="region of interest" description="Disordered" evidence="8">
    <location>
        <begin position="149"/>
        <end position="184"/>
    </location>
</feature>
<evidence type="ECO:0000256" key="4">
    <source>
        <dbReference type="ARBA" id="ARBA00022456"/>
    </source>
</evidence>
<dbReference type="Pfam" id="PF03446">
    <property type="entry name" value="NAD_binding_2"/>
    <property type="match status" value="1"/>
</dbReference>
<dbReference type="InterPro" id="IPR013328">
    <property type="entry name" value="6PGD_dom2"/>
</dbReference>
<dbReference type="EMBL" id="CASHTH010004233">
    <property type="protein sequence ID" value="CAI8054980.1"/>
    <property type="molecule type" value="Genomic_DNA"/>
</dbReference>
<evidence type="ECO:0000313" key="12">
    <source>
        <dbReference type="Proteomes" id="UP001174909"/>
    </source>
</evidence>
<comment type="caution">
    <text evidence="11">The sequence shown here is derived from an EMBL/GenBank/DDBJ whole genome shotgun (WGS) entry which is preliminary data.</text>
</comment>
<dbReference type="SUPFAM" id="SSF48179">
    <property type="entry name" value="6-phosphogluconate dehydrogenase C-terminal domain-like"/>
    <property type="match status" value="1"/>
</dbReference>
<dbReference type="GO" id="GO:0009083">
    <property type="term" value="P:branched-chain amino acid catabolic process"/>
    <property type="evidence" value="ECO:0007669"/>
    <property type="project" value="UniProtKB-KW"/>
</dbReference>